<name>A0A1D2MKG4_ORCCI</name>
<dbReference type="GO" id="GO:0004040">
    <property type="term" value="F:amidase activity"/>
    <property type="evidence" value="ECO:0007669"/>
    <property type="project" value="TreeGrafter"/>
</dbReference>
<evidence type="ECO:0000313" key="5">
    <source>
        <dbReference type="EMBL" id="ODM93473.1"/>
    </source>
</evidence>
<dbReference type="InterPro" id="IPR020556">
    <property type="entry name" value="Amidase_CS"/>
</dbReference>
<dbReference type="EMBL" id="LJIJ01000976">
    <property type="protein sequence ID" value="ODM93473.1"/>
    <property type="molecule type" value="Genomic_DNA"/>
</dbReference>
<dbReference type="InterPro" id="IPR023631">
    <property type="entry name" value="Amidase_dom"/>
</dbReference>
<gene>
    <name evidence="5" type="ORF">Ocin01_13209</name>
</gene>
<feature type="compositionally biased region" description="Basic and acidic residues" evidence="3">
    <location>
        <begin position="52"/>
        <end position="65"/>
    </location>
</feature>
<dbReference type="Pfam" id="PF01425">
    <property type="entry name" value="Amidase"/>
    <property type="match status" value="1"/>
</dbReference>
<sequence>MSGGLKMLSGSDMSPSKDNLIISSLEDVHITSDEVNMDISVEISSKNGGGPDNKESHQKPNKDKVGIQSSPHLDDVTVTQQKNLINNGSLRNKEQQQQQKKKQQQYNPFLVAQPPSLTMSKGRDEKVQLDREEHNSVIGHEVIDGNNGTATTEGPMVVEVDPVMDELDRRSCCESERSRLDRIMRKKQDERSAEFSRMQSKFRLEGDNKLILNLGWEELVQALQKRELTATAVLEAYKAKALDATLKYNNITDFIPQATQWAKELDSLPEPKGPLHGIPFCVKDDTNVEGLDTTLGYAKRLYQPATETAVLVRTMMDLGAIPFCKTNVPQTLFTYGSDNPVFGCTVNATNPKLSPGGSSSGTGSLVGAHGCMFGTGTDIGGSLRIPAHFNGVASIKPTVGRLSNMGIVSSLPNLVGLTAVPGVIGKTPSVVTTVFKGISENLRQHKYDPQVPPVPWADEIFKSKEKLRIGYFYSLPYFPAMGDTQEVVQRAVSSLESLGHTLVPFTLPDQYSYMRTIGRFLLADHSRHFNKSWKGERIAKSVALAYLGSWIPVSLQKMIGSMMNCRIFPFLYSKRTSVLFGAGACSSTDLWDAQGDKVKVTEQILEEWNRLNLNAVICPLFPFPAPPVNLPGLLPTAVVYAMIWNLVDFPAGMVPFGRESGKNIDSYDDEGDNALKMAKKGIKESIGAPIGVQVVSLPFKEEVVLRVMCELEKFSYKH</sequence>
<proteinExistence type="inferred from homology"/>
<comment type="caution">
    <text evidence="5">The sequence shown here is derived from an EMBL/GenBank/DDBJ whole genome shotgun (WGS) entry which is preliminary data.</text>
</comment>
<dbReference type="OMA" id="EPWRPEM"/>
<dbReference type="SUPFAM" id="SSF75304">
    <property type="entry name" value="Amidase signature (AS) enzymes"/>
    <property type="match status" value="1"/>
</dbReference>
<dbReference type="AlphaFoldDB" id="A0A1D2MKG4"/>
<reference evidence="5 6" key="1">
    <citation type="journal article" date="2016" name="Genome Biol. Evol.">
        <title>Gene Family Evolution Reflects Adaptation to Soil Environmental Stressors in the Genome of the Collembolan Orchesella cincta.</title>
        <authorList>
            <person name="Faddeeva-Vakhrusheva A."/>
            <person name="Derks M.F."/>
            <person name="Anvar S.Y."/>
            <person name="Agamennone V."/>
            <person name="Suring W."/>
            <person name="Smit S."/>
            <person name="van Straalen N.M."/>
            <person name="Roelofs D."/>
        </authorList>
    </citation>
    <scope>NUCLEOTIDE SEQUENCE [LARGE SCALE GENOMIC DNA]</scope>
    <source>
        <tissue evidence="5">Mixed pool</tissue>
    </source>
</reference>
<protein>
    <submittedName>
        <fullName evidence="5">Fatty acid amide hydrolase 1</fullName>
    </submittedName>
</protein>
<dbReference type="PROSITE" id="PS00571">
    <property type="entry name" value="AMIDASES"/>
    <property type="match status" value="1"/>
</dbReference>
<feature type="domain" description="Amidase" evidence="4">
    <location>
        <begin position="233"/>
        <end position="705"/>
    </location>
</feature>
<dbReference type="STRING" id="48709.A0A1D2MKG4"/>
<evidence type="ECO:0000259" key="4">
    <source>
        <dbReference type="Pfam" id="PF01425"/>
    </source>
</evidence>
<dbReference type="PANTHER" id="PTHR45847">
    <property type="entry name" value="FATTY ACID AMIDE HYDROLASE"/>
    <property type="match status" value="1"/>
</dbReference>
<comment type="similarity">
    <text evidence="1">Belongs to the amidase family.</text>
</comment>
<keyword evidence="6" id="KW-1185">Reference proteome</keyword>
<evidence type="ECO:0000256" key="3">
    <source>
        <dbReference type="SAM" id="MobiDB-lite"/>
    </source>
</evidence>
<evidence type="ECO:0000256" key="1">
    <source>
        <dbReference type="ARBA" id="ARBA00009199"/>
    </source>
</evidence>
<feature type="region of interest" description="Disordered" evidence="3">
    <location>
        <begin position="87"/>
        <end position="126"/>
    </location>
</feature>
<evidence type="ECO:0000256" key="2">
    <source>
        <dbReference type="ARBA" id="ARBA00022801"/>
    </source>
</evidence>
<dbReference type="GO" id="GO:0017064">
    <property type="term" value="F:fatty acid amide hydrolase activity"/>
    <property type="evidence" value="ECO:0007669"/>
    <property type="project" value="TreeGrafter"/>
</dbReference>
<feature type="region of interest" description="Disordered" evidence="3">
    <location>
        <begin position="42"/>
        <end position="75"/>
    </location>
</feature>
<dbReference type="OrthoDB" id="6428749at2759"/>
<dbReference type="InterPro" id="IPR036928">
    <property type="entry name" value="AS_sf"/>
</dbReference>
<dbReference type="InterPro" id="IPR052096">
    <property type="entry name" value="Endocannabinoid_amidase"/>
</dbReference>
<evidence type="ECO:0000313" key="6">
    <source>
        <dbReference type="Proteomes" id="UP000094527"/>
    </source>
</evidence>
<organism evidence="5 6">
    <name type="scientific">Orchesella cincta</name>
    <name type="common">Springtail</name>
    <name type="synonym">Podura cincta</name>
    <dbReference type="NCBI Taxonomy" id="48709"/>
    <lineage>
        <taxon>Eukaryota</taxon>
        <taxon>Metazoa</taxon>
        <taxon>Ecdysozoa</taxon>
        <taxon>Arthropoda</taxon>
        <taxon>Hexapoda</taxon>
        <taxon>Collembola</taxon>
        <taxon>Entomobryomorpha</taxon>
        <taxon>Entomobryoidea</taxon>
        <taxon>Orchesellidae</taxon>
        <taxon>Orchesellinae</taxon>
        <taxon>Orchesella</taxon>
    </lineage>
</organism>
<dbReference type="PANTHER" id="PTHR45847:SF6">
    <property type="entry name" value="FATTY ACID AMIDE HYDROLASE"/>
    <property type="match status" value="1"/>
</dbReference>
<dbReference type="Proteomes" id="UP000094527">
    <property type="component" value="Unassembled WGS sequence"/>
</dbReference>
<accession>A0A1D2MKG4</accession>
<keyword evidence="2 5" id="KW-0378">Hydrolase</keyword>
<dbReference type="Gene3D" id="3.90.1300.10">
    <property type="entry name" value="Amidase signature (AS) domain"/>
    <property type="match status" value="1"/>
</dbReference>
<dbReference type="GO" id="GO:0009062">
    <property type="term" value="P:fatty acid catabolic process"/>
    <property type="evidence" value="ECO:0007669"/>
    <property type="project" value="TreeGrafter"/>
</dbReference>